<name>A0ABD1Y5I1_9MARC</name>
<dbReference type="Proteomes" id="UP001605036">
    <property type="component" value="Unassembled WGS sequence"/>
</dbReference>
<keyword evidence="2" id="KW-1185">Reference proteome</keyword>
<protein>
    <submittedName>
        <fullName evidence="1">Uncharacterized protein</fullName>
    </submittedName>
</protein>
<evidence type="ECO:0000313" key="2">
    <source>
        <dbReference type="Proteomes" id="UP001605036"/>
    </source>
</evidence>
<sequence>MTRWRSPSVRGFHFPLPTAEVEGKTGSLVYGTQPRSDSLFRQPKDTNSTDCAQHFYPEVRSLRLTGSCLRRFVRNCARDLSIDKRSFLHLKVKSWDVVRVSTLIFTSWSSTAADQEHSRTGKFLSCGEVWTLSALDNMYLEGAVVLAKWIIVDFVLCPRFWTIYLIDRLGPTRLYNKLGKRTLVN</sequence>
<accession>A0ABD1Y5I1</accession>
<dbReference type="AlphaFoldDB" id="A0ABD1Y5I1"/>
<comment type="caution">
    <text evidence="1">The sequence shown here is derived from an EMBL/GenBank/DDBJ whole genome shotgun (WGS) entry which is preliminary data.</text>
</comment>
<evidence type="ECO:0000313" key="1">
    <source>
        <dbReference type="EMBL" id="KAL2622028.1"/>
    </source>
</evidence>
<gene>
    <name evidence="1" type="ORF">R1flu_002233</name>
</gene>
<proteinExistence type="predicted"/>
<organism evidence="1 2">
    <name type="scientific">Riccia fluitans</name>
    <dbReference type="NCBI Taxonomy" id="41844"/>
    <lineage>
        <taxon>Eukaryota</taxon>
        <taxon>Viridiplantae</taxon>
        <taxon>Streptophyta</taxon>
        <taxon>Embryophyta</taxon>
        <taxon>Marchantiophyta</taxon>
        <taxon>Marchantiopsida</taxon>
        <taxon>Marchantiidae</taxon>
        <taxon>Marchantiales</taxon>
        <taxon>Ricciaceae</taxon>
        <taxon>Riccia</taxon>
    </lineage>
</organism>
<reference evidence="1 2" key="1">
    <citation type="submission" date="2024-09" db="EMBL/GenBank/DDBJ databases">
        <title>Chromosome-scale assembly of Riccia fluitans.</title>
        <authorList>
            <person name="Paukszto L."/>
            <person name="Sawicki J."/>
            <person name="Karawczyk K."/>
            <person name="Piernik-Szablinska J."/>
            <person name="Szczecinska M."/>
            <person name="Mazdziarz M."/>
        </authorList>
    </citation>
    <scope>NUCLEOTIDE SEQUENCE [LARGE SCALE GENOMIC DNA]</scope>
    <source>
        <strain evidence="1">Rf_01</strain>
        <tissue evidence="1">Aerial parts of the thallus</tissue>
    </source>
</reference>
<dbReference type="EMBL" id="JBHFFA010000006">
    <property type="protein sequence ID" value="KAL2622028.1"/>
    <property type="molecule type" value="Genomic_DNA"/>
</dbReference>